<dbReference type="PROSITE" id="PS50075">
    <property type="entry name" value="CARRIER"/>
    <property type="match status" value="1"/>
</dbReference>
<comment type="caution">
    <text evidence="2">The sequence shown here is derived from an EMBL/GenBank/DDBJ whole genome shotgun (WGS) entry which is preliminary data.</text>
</comment>
<evidence type="ECO:0000259" key="1">
    <source>
        <dbReference type="PROSITE" id="PS50075"/>
    </source>
</evidence>
<dbReference type="InterPro" id="IPR036736">
    <property type="entry name" value="ACP-like_sf"/>
</dbReference>
<dbReference type="EMBL" id="PKTG01000075">
    <property type="protein sequence ID" value="PLX18013.1"/>
    <property type="molecule type" value="Genomic_DNA"/>
</dbReference>
<feature type="domain" description="Carrier" evidence="1">
    <location>
        <begin position="1"/>
        <end position="79"/>
    </location>
</feature>
<dbReference type="Gene3D" id="1.10.1200.10">
    <property type="entry name" value="ACP-like"/>
    <property type="match status" value="1"/>
</dbReference>
<dbReference type="InterPro" id="IPR009081">
    <property type="entry name" value="PP-bd_ACP"/>
</dbReference>
<dbReference type="Proteomes" id="UP000234857">
    <property type="component" value="Unassembled WGS sequence"/>
</dbReference>
<sequence>MDKSILLERLQNIMRNVFNDKELKISESSSAKDVEEWDSLTNIELIVAIEKEFDFRFTSLEVISLKNVGDLISKIEEKIS</sequence>
<evidence type="ECO:0000313" key="2">
    <source>
        <dbReference type="EMBL" id="PLX18013.1"/>
    </source>
</evidence>
<proteinExistence type="predicted"/>
<dbReference type="AlphaFoldDB" id="A0A2N5ZHC0"/>
<dbReference type="Pfam" id="PF00550">
    <property type="entry name" value="PP-binding"/>
    <property type="match status" value="1"/>
</dbReference>
<reference evidence="2 3" key="1">
    <citation type="submission" date="2017-11" db="EMBL/GenBank/DDBJ databases">
        <title>Genome-resolved metagenomics identifies genetic mobility, metabolic interactions, and unexpected diversity in perchlorate-reducing communities.</title>
        <authorList>
            <person name="Barnum T.P."/>
            <person name="Figueroa I.A."/>
            <person name="Carlstrom C.I."/>
            <person name="Lucas L.N."/>
            <person name="Engelbrektson A.L."/>
            <person name="Coates J.D."/>
        </authorList>
    </citation>
    <scope>NUCLEOTIDE SEQUENCE [LARGE SCALE GENOMIC DNA]</scope>
    <source>
        <strain evidence="2">BM706</strain>
    </source>
</reference>
<gene>
    <name evidence="2" type="ORF">C0601_05895</name>
</gene>
<accession>A0A2N5ZHC0</accession>
<organism evidence="2 3">
    <name type="scientific">Muiribacterium halophilum</name>
    <dbReference type="NCBI Taxonomy" id="2053465"/>
    <lineage>
        <taxon>Bacteria</taxon>
        <taxon>Candidatus Muiribacteriota</taxon>
        <taxon>Candidatus Muiribacteriia</taxon>
        <taxon>Candidatus Muiribacteriales</taxon>
        <taxon>Candidatus Muiribacteriaceae</taxon>
        <taxon>Candidatus Muiribacterium</taxon>
    </lineage>
</organism>
<evidence type="ECO:0000313" key="3">
    <source>
        <dbReference type="Proteomes" id="UP000234857"/>
    </source>
</evidence>
<name>A0A2N5ZHC0_MUIH1</name>
<protein>
    <submittedName>
        <fullName evidence="2">Acyl carrier protein</fullName>
    </submittedName>
</protein>
<dbReference type="SUPFAM" id="SSF47336">
    <property type="entry name" value="ACP-like"/>
    <property type="match status" value="1"/>
</dbReference>